<evidence type="ECO:0000256" key="1">
    <source>
        <dbReference type="SAM" id="MobiDB-lite"/>
    </source>
</evidence>
<protein>
    <submittedName>
        <fullName evidence="2">Uncharacterized protein</fullName>
    </submittedName>
</protein>
<feature type="compositionally biased region" description="Low complexity" evidence="1">
    <location>
        <begin position="89"/>
        <end position="100"/>
    </location>
</feature>
<comment type="caution">
    <text evidence="2">The sequence shown here is derived from an EMBL/GenBank/DDBJ whole genome shotgun (WGS) entry which is preliminary data.</text>
</comment>
<accession>A0AAE1UKW7</accession>
<dbReference type="PROSITE" id="PS51257">
    <property type="entry name" value="PROKAR_LIPOPROTEIN"/>
    <property type="match status" value="1"/>
</dbReference>
<reference evidence="2" key="1">
    <citation type="submission" date="2023-11" db="EMBL/GenBank/DDBJ databases">
        <title>Genome assemblies of two species of porcelain crab, Petrolisthes cinctipes and Petrolisthes manimaculis (Anomura: Porcellanidae).</title>
        <authorList>
            <person name="Angst P."/>
        </authorList>
    </citation>
    <scope>NUCLEOTIDE SEQUENCE</scope>
    <source>
        <strain evidence="2">PB745_02</strain>
        <tissue evidence="2">Gill</tissue>
    </source>
</reference>
<dbReference type="EMBL" id="JAWZYT010000140">
    <property type="protein sequence ID" value="KAK4327587.1"/>
    <property type="molecule type" value="Genomic_DNA"/>
</dbReference>
<dbReference type="AlphaFoldDB" id="A0AAE1UKW7"/>
<organism evidence="2 3">
    <name type="scientific">Petrolisthes manimaculis</name>
    <dbReference type="NCBI Taxonomy" id="1843537"/>
    <lineage>
        <taxon>Eukaryota</taxon>
        <taxon>Metazoa</taxon>
        <taxon>Ecdysozoa</taxon>
        <taxon>Arthropoda</taxon>
        <taxon>Crustacea</taxon>
        <taxon>Multicrustacea</taxon>
        <taxon>Malacostraca</taxon>
        <taxon>Eumalacostraca</taxon>
        <taxon>Eucarida</taxon>
        <taxon>Decapoda</taxon>
        <taxon>Pleocyemata</taxon>
        <taxon>Anomura</taxon>
        <taxon>Galatheoidea</taxon>
        <taxon>Porcellanidae</taxon>
        <taxon>Petrolisthes</taxon>
    </lineage>
</organism>
<keyword evidence="3" id="KW-1185">Reference proteome</keyword>
<name>A0AAE1UKW7_9EUCA</name>
<feature type="region of interest" description="Disordered" evidence="1">
    <location>
        <begin position="68"/>
        <end position="101"/>
    </location>
</feature>
<feature type="region of interest" description="Disordered" evidence="1">
    <location>
        <begin position="401"/>
        <end position="455"/>
    </location>
</feature>
<feature type="compositionally biased region" description="Polar residues" evidence="1">
    <location>
        <begin position="127"/>
        <end position="142"/>
    </location>
</feature>
<feature type="compositionally biased region" description="Low complexity" evidence="1">
    <location>
        <begin position="401"/>
        <end position="413"/>
    </location>
</feature>
<sequence length="455" mass="51313">MRRPLPSHQPLQHQQQSHPTLSTSCYRYNGVTANNTCCTMLSYADPKLMWQCVRATFMHKHPHLRFEANDNSNINSSMQQDRDNDNDDNNNNNNQQNGNKNLDKEMSIINNQQKQQNGSNDIDKARSSNQQIGYGNKTSGSNKRTETDGGGVGTVGVHWAMTGDSHLRYIVDVLVRRLDQHVPLKYRLTSYTTRQSGRRGGLWYDARLLLHHLRDHGVRQMLEVRHSLDPFSVTWYPDPFLEKLPHLIEDWLIGRRPMPTLLVVDSGMHWMKATEELYPELGLSAISVLYYNQLVKVATALTTLSKHTPIVFKLIDDVQIADRNANSTNSFNAATIAKYNQIARDTLQGTGVVVWDSTLPLSRAYTLECKANPRNTPVTYWWKCKDKKHDLDEMDNDLFKSNLKSGGKNSGGKPQQESNLQGTLTITLGNPAIQPTDDDGAAGEGDVTTGPGSWR</sequence>
<feature type="compositionally biased region" description="Polar residues" evidence="1">
    <location>
        <begin position="69"/>
        <end position="78"/>
    </location>
</feature>
<dbReference type="Proteomes" id="UP001292094">
    <property type="component" value="Unassembled WGS sequence"/>
</dbReference>
<gene>
    <name evidence="2" type="ORF">Pmani_001944</name>
</gene>
<feature type="region of interest" description="Disordered" evidence="1">
    <location>
        <begin position="113"/>
        <end position="151"/>
    </location>
</feature>
<evidence type="ECO:0000313" key="3">
    <source>
        <dbReference type="Proteomes" id="UP001292094"/>
    </source>
</evidence>
<evidence type="ECO:0000313" key="2">
    <source>
        <dbReference type="EMBL" id="KAK4327587.1"/>
    </source>
</evidence>
<feature type="compositionally biased region" description="Polar residues" evidence="1">
    <location>
        <begin position="415"/>
        <end position="428"/>
    </location>
</feature>
<proteinExistence type="predicted"/>